<reference evidence="2" key="1">
    <citation type="submission" date="2023-06" db="EMBL/GenBank/DDBJ databases">
        <title>Genome-scale phylogeny and comparative genomics of the fungal order Sordariales.</title>
        <authorList>
            <consortium name="Lawrence Berkeley National Laboratory"/>
            <person name="Hensen N."/>
            <person name="Bonometti L."/>
            <person name="Westerberg I."/>
            <person name="Brannstrom I.O."/>
            <person name="Guillou S."/>
            <person name="Cros-Aarteil S."/>
            <person name="Calhoun S."/>
            <person name="Haridas S."/>
            <person name="Kuo A."/>
            <person name="Mondo S."/>
            <person name="Pangilinan J."/>
            <person name="Riley R."/>
            <person name="Labutti K."/>
            <person name="Andreopoulos B."/>
            <person name="Lipzen A."/>
            <person name="Chen C."/>
            <person name="Yanf M."/>
            <person name="Daum C."/>
            <person name="Ng V."/>
            <person name="Clum A."/>
            <person name="Steindorff A."/>
            <person name="Ohm R."/>
            <person name="Martin F."/>
            <person name="Silar P."/>
            <person name="Natvig D."/>
            <person name="Lalanne C."/>
            <person name="Gautier V."/>
            <person name="Ament-Velasquez S.L."/>
            <person name="Kruys A."/>
            <person name="Hutchinson M.I."/>
            <person name="Powell A.J."/>
            <person name="Barry K."/>
            <person name="Miller A.N."/>
            <person name="Grigoriev I.V."/>
            <person name="Debuchy R."/>
            <person name="Gladieux P."/>
            <person name="Thoren M.H."/>
            <person name="Johannesson H."/>
        </authorList>
    </citation>
    <scope>NUCLEOTIDE SEQUENCE</scope>
    <source>
        <strain evidence="2">CBS 606.72</strain>
    </source>
</reference>
<name>A0AA39U4G6_9PEZI</name>
<evidence type="ECO:0000313" key="3">
    <source>
        <dbReference type="Proteomes" id="UP001175000"/>
    </source>
</evidence>
<feature type="compositionally biased region" description="Basic and acidic residues" evidence="1">
    <location>
        <begin position="339"/>
        <end position="353"/>
    </location>
</feature>
<evidence type="ECO:0000256" key="1">
    <source>
        <dbReference type="SAM" id="MobiDB-lite"/>
    </source>
</evidence>
<gene>
    <name evidence="2" type="ORF">B0T14DRAFT_332398</name>
</gene>
<keyword evidence="3" id="KW-1185">Reference proteome</keyword>
<organism evidence="2 3">
    <name type="scientific">Immersiella caudata</name>
    <dbReference type="NCBI Taxonomy" id="314043"/>
    <lineage>
        <taxon>Eukaryota</taxon>
        <taxon>Fungi</taxon>
        <taxon>Dikarya</taxon>
        <taxon>Ascomycota</taxon>
        <taxon>Pezizomycotina</taxon>
        <taxon>Sordariomycetes</taxon>
        <taxon>Sordariomycetidae</taxon>
        <taxon>Sordariales</taxon>
        <taxon>Lasiosphaeriaceae</taxon>
        <taxon>Immersiella</taxon>
    </lineage>
</organism>
<proteinExistence type="predicted"/>
<feature type="region of interest" description="Disordered" evidence="1">
    <location>
        <begin position="326"/>
        <end position="385"/>
    </location>
</feature>
<dbReference type="Proteomes" id="UP001175000">
    <property type="component" value="Unassembled WGS sequence"/>
</dbReference>
<protein>
    <submittedName>
        <fullName evidence="2">Uncharacterized protein</fullName>
    </submittedName>
</protein>
<dbReference type="EMBL" id="JAULSU010000007">
    <property type="protein sequence ID" value="KAK0611600.1"/>
    <property type="molecule type" value="Genomic_DNA"/>
</dbReference>
<evidence type="ECO:0000313" key="2">
    <source>
        <dbReference type="EMBL" id="KAK0611600.1"/>
    </source>
</evidence>
<feature type="compositionally biased region" description="Basic residues" evidence="1">
    <location>
        <begin position="354"/>
        <end position="367"/>
    </location>
</feature>
<comment type="caution">
    <text evidence="2">The sequence shown here is derived from an EMBL/GenBank/DDBJ whole genome shotgun (WGS) entry which is preliminary data.</text>
</comment>
<sequence length="385" mass="43512">MELDSASWPRAANFDGKGPRSLVAMCLRGLAKDLTENEAYIPLDDENVPPSLLLRLFRELKLRWRYHEDIPLHSWKILSKAIGLATARDADWTQRGEVPAELLRHRRTISNVNGDLQTYVKEYRSPAPEPRLASSMLEFVVSLTIDGVSTFQPQQLLSLATLNNLVHLHIVSERPHSTERGHVTDSLLRGWSEMNNVFPMLQILKFTNSRDLSYRSVRYVSVFPCLQVYEILDPNIPAFEGYREWGDSAELHGWHFEIPKWPSPCAKVEPMSGQSRSLPDGTYISQPDNPLASLELVGEFSTVNCGGSLLEYLGHALRLTLSRPTFRDGNQRGVQPQGKGKDLSRKDRQLPERRKQKAQKSLRAGKRMKVDDMLGSFGIPRSGGS</sequence>
<accession>A0AA39U4G6</accession>
<dbReference type="AlphaFoldDB" id="A0AA39U4G6"/>